<evidence type="ECO:0000256" key="1">
    <source>
        <dbReference type="ARBA" id="ARBA00000085"/>
    </source>
</evidence>
<dbReference type="PRINTS" id="PR00344">
    <property type="entry name" value="BCTRLSENSOR"/>
</dbReference>
<evidence type="ECO:0000256" key="3">
    <source>
        <dbReference type="ARBA" id="ARBA00012438"/>
    </source>
</evidence>
<reference evidence="17" key="4">
    <citation type="submission" date="2024-05" db="EMBL/GenBank/DDBJ databases">
        <authorList>
            <person name="Sun Q."/>
            <person name="Sedlacek I."/>
        </authorList>
    </citation>
    <scope>NUCLEOTIDE SEQUENCE</scope>
    <source>
        <strain evidence="17">CCM 4175</strain>
    </source>
</reference>
<dbReference type="SMART" id="SM00387">
    <property type="entry name" value="HATPase_c"/>
    <property type="match status" value="1"/>
</dbReference>
<feature type="domain" description="Histidine kinase" evidence="15">
    <location>
        <begin position="238"/>
        <end position="451"/>
    </location>
</feature>
<keyword evidence="13 14" id="KW-0472">Membrane</keyword>
<dbReference type="CDD" id="cd00075">
    <property type="entry name" value="HATPase"/>
    <property type="match status" value="1"/>
</dbReference>
<reference evidence="17" key="1">
    <citation type="journal article" date="2014" name="Int. J. Syst. Evol. Microbiol.">
        <title>Complete genome of a new Firmicutes species belonging to the dominant human colonic microbiota ('Ruminococcus bicirculans') reveals two chromosomes and a selective capacity to utilize plant glucans.</title>
        <authorList>
            <consortium name="NISC Comparative Sequencing Program"/>
            <person name="Wegmann U."/>
            <person name="Louis P."/>
            <person name="Goesmann A."/>
            <person name="Henrissat B."/>
            <person name="Duncan S.H."/>
            <person name="Flint H.J."/>
        </authorList>
    </citation>
    <scope>NUCLEOTIDE SEQUENCE</scope>
    <source>
        <strain evidence="17">CCM 4175</strain>
    </source>
</reference>
<dbReference type="Proteomes" id="UP000652995">
    <property type="component" value="Unassembled WGS sequence"/>
</dbReference>
<dbReference type="PANTHER" id="PTHR45528">
    <property type="entry name" value="SENSOR HISTIDINE KINASE CPXA"/>
    <property type="match status" value="1"/>
</dbReference>
<feature type="transmembrane region" description="Helical" evidence="14">
    <location>
        <begin position="154"/>
        <end position="179"/>
    </location>
</feature>
<dbReference type="InterPro" id="IPR036890">
    <property type="entry name" value="HATPase_C_sf"/>
</dbReference>
<gene>
    <name evidence="18" type="primary">arlS_2</name>
    <name evidence="17" type="synonym">ykoH</name>
    <name evidence="17" type="ORF">GCM10007183_07850</name>
    <name evidence="18" type="ORF">SAMEA4412661_01715</name>
</gene>
<accession>A0A240C8S2</accession>
<dbReference type="EMBL" id="BMCB01000004">
    <property type="protein sequence ID" value="GGA86126.1"/>
    <property type="molecule type" value="Genomic_DNA"/>
</dbReference>
<dbReference type="EMBL" id="LT906464">
    <property type="protein sequence ID" value="SNW03596.1"/>
    <property type="molecule type" value="Genomic_DNA"/>
</dbReference>
<evidence type="ECO:0000259" key="16">
    <source>
        <dbReference type="PROSITE" id="PS50885"/>
    </source>
</evidence>
<dbReference type="Gene3D" id="3.30.565.10">
    <property type="entry name" value="Histidine kinase-like ATPase, C-terminal domain"/>
    <property type="match status" value="1"/>
</dbReference>
<dbReference type="PROSITE" id="PS50885">
    <property type="entry name" value="HAMP"/>
    <property type="match status" value="1"/>
</dbReference>
<dbReference type="OrthoDB" id="9786919at2"/>
<keyword evidence="4" id="KW-1003">Cell membrane</keyword>
<name>A0A240C8S2_9STAP</name>
<protein>
    <recommendedName>
        <fullName evidence="3">histidine kinase</fullName>
        <ecNumber evidence="3">2.7.13.3</ecNumber>
    </recommendedName>
</protein>
<dbReference type="Pfam" id="PF00512">
    <property type="entry name" value="HisKA"/>
    <property type="match status" value="1"/>
</dbReference>
<dbReference type="GO" id="GO:0005524">
    <property type="term" value="F:ATP binding"/>
    <property type="evidence" value="ECO:0007669"/>
    <property type="project" value="UniProtKB-KW"/>
</dbReference>
<keyword evidence="7 14" id="KW-0812">Transmembrane</keyword>
<dbReference type="InterPro" id="IPR005467">
    <property type="entry name" value="His_kinase_dom"/>
</dbReference>
<proteinExistence type="predicted"/>
<evidence type="ECO:0000259" key="15">
    <source>
        <dbReference type="PROSITE" id="PS50109"/>
    </source>
</evidence>
<evidence type="ECO:0000313" key="17">
    <source>
        <dbReference type="EMBL" id="GGA86126.1"/>
    </source>
</evidence>
<dbReference type="Gene3D" id="6.10.340.10">
    <property type="match status" value="1"/>
</dbReference>
<evidence type="ECO:0000313" key="20">
    <source>
        <dbReference type="Proteomes" id="UP000652995"/>
    </source>
</evidence>
<dbReference type="KEGG" id="smus:C7J88_05240"/>
<keyword evidence="10" id="KW-0067">ATP-binding</keyword>
<evidence type="ECO:0000256" key="9">
    <source>
        <dbReference type="ARBA" id="ARBA00022777"/>
    </source>
</evidence>
<keyword evidence="8" id="KW-0547">Nucleotide-binding</keyword>
<dbReference type="FunFam" id="1.10.287.130:FF:000001">
    <property type="entry name" value="Two-component sensor histidine kinase"/>
    <property type="match status" value="1"/>
</dbReference>
<dbReference type="SUPFAM" id="SSF47384">
    <property type="entry name" value="Homodimeric domain of signal transducing histidine kinase"/>
    <property type="match status" value="1"/>
</dbReference>
<evidence type="ECO:0000256" key="13">
    <source>
        <dbReference type="ARBA" id="ARBA00023136"/>
    </source>
</evidence>
<evidence type="ECO:0000256" key="2">
    <source>
        <dbReference type="ARBA" id="ARBA00004651"/>
    </source>
</evidence>
<evidence type="ECO:0000256" key="14">
    <source>
        <dbReference type="SAM" id="Phobius"/>
    </source>
</evidence>
<evidence type="ECO:0000256" key="4">
    <source>
        <dbReference type="ARBA" id="ARBA00022475"/>
    </source>
</evidence>
<evidence type="ECO:0000256" key="11">
    <source>
        <dbReference type="ARBA" id="ARBA00022989"/>
    </source>
</evidence>
<feature type="transmembrane region" description="Helical" evidence="14">
    <location>
        <begin position="12"/>
        <end position="30"/>
    </location>
</feature>
<evidence type="ECO:0000313" key="18">
    <source>
        <dbReference type="EMBL" id="SNW03596.1"/>
    </source>
</evidence>
<dbReference type="InterPro" id="IPR003594">
    <property type="entry name" value="HATPase_dom"/>
</dbReference>
<dbReference type="RefSeq" id="WP_095117585.1">
    <property type="nucleotide sequence ID" value="NZ_BMCB01000004.1"/>
</dbReference>
<keyword evidence="20" id="KW-1185">Reference proteome</keyword>
<dbReference type="AlphaFoldDB" id="A0A240C8S2"/>
<evidence type="ECO:0000256" key="5">
    <source>
        <dbReference type="ARBA" id="ARBA00022553"/>
    </source>
</evidence>
<evidence type="ECO:0000256" key="10">
    <source>
        <dbReference type="ARBA" id="ARBA00022840"/>
    </source>
</evidence>
<feature type="domain" description="HAMP" evidence="16">
    <location>
        <begin position="176"/>
        <end position="230"/>
    </location>
</feature>
<dbReference type="InterPro" id="IPR003661">
    <property type="entry name" value="HisK_dim/P_dom"/>
</dbReference>
<dbReference type="InterPro" id="IPR004358">
    <property type="entry name" value="Sig_transdc_His_kin-like_C"/>
</dbReference>
<dbReference type="GO" id="GO:0000155">
    <property type="term" value="F:phosphorelay sensor kinase activity"/>
    <property type="evidence" value="ECO:0007669"/>
    <property type="project" value="InterPro"/>
</dbReference>
<dbReference type="Pfam" id="PF02518">
    <property type="entry name" value="HATPase_c"/>
    <property type="match status" value="1"/>
</dbReference>
<comment type="catalytic activity">
    <reaction evidence="1">
        <text>ATP + protein L-histidine = ADP + protein N-phospho-L-histidine.</text>
        <dbReference type="EC" id="2.7.13.3"/>
    </reaction>
</comment>
<dbReference type="Proteomes" id="UP000243706">
    <property type="component" value="Chromosome 1"/>
</dbReference>
<keyword evidence="5" id="KW-0597">Phosphoprotein</keyword>
<evidence type="ECO:0000256" key="8">
    <source>
        <dbReference type="ARBA" id="ARBA00022741"/>
    </source>
</evidence>
<keyword evidence="6 18" id="KW-0808">Transferase</keyword>
<dbReference type="FunFam" id="3.30.565.10:FF:000006">
    <property type="entry name" value="Sensor histidine kinase WalK"/>
    <property type="match status" value="1"/>
</dbReference>
<comment type="subcellular location">
    <subcellularLocation>
        <location evidence="2">Cell membrane</location>
        <topology evidence="2">Multi-pass membrane protein</topology>
    </subcellularLocation>
</comment>
<keyword evidence="9 18" id="KW-0418">Kinase</keyword>
<dbReference type="Gene3D" id="1.10.287.130">
    <property type="match status" value="1"/>
</dbReference>
<dbReference type="SUPFAM" id="SSF55874">
    <property type="entry name" value="ATPase domain of HSP90 chaperone/DNA topoisomerase II/histidine kinase"/>
    <property type="match status" value="1"/>
</dbReference>
<reference evidence="18 19" key="2">
    <citation type="submission" date="2017-06" db="EMBL/GenBank/DDBJ databases">
        <authorList>
            <consortium name="Pathogen Informatics"/>
        </authorList>
    </citation>
    <scope>NUCLEOTIDE SEQUENCE [LARGE SCALE GENOMIC DNA]</scope>
    <source>
        <strain evidence="18 19">NCTC13833</strain>
    </source>
</reference>
<reference evidence="20" key="3">
    <citation type="journal article" date="2019" name="Int. J. Syst. Evol. Microbiol.">
        <title>The Global Catalogue of Microorganisms (GCM) 10K type strain sequencing project: providing services to taxonomists for standard genome sequencing and annotation.</title>
        <authorList>
            <consortium name="The Broad Institute Genomics Platform"/>
            <consortium name="The Broad Institute Genome Sequencing Center for Infectious Disease"/>
            <person name="Wu L."/>
            <person name="Ma J."/>
        </authorList>
    </citation>
    <scope>NUCLEOTIDE SEQUENCE [LARGE SCALE GENOMIC DNA]</scope>
    <source>
        <strain evidence="20">CCM 4175</strain>
    </source>
</reference>
<keyword evidence="12" id="KW-0902">Two-component regulatory system</keyword>
<dbReference type="EC" id="2.7.13.3" evidence="3"/>
<sequence>MKLRTKIQMYTTMMIVITLIIVNVFVYMTFKKNAIDSEVHQIENRAVNIIKELEKSQHHRGDNERIIVNHLLSDGSIAIVDRDNKRKIQIMTNKNYESLVSDYSNKQVDRYVEHKGHYFVMVSVPVLWENDETVNLQIYENVDMKHESFETLKWILIGSTVMLTLIIFILNMIITHNILKPIHLLIDKMSNINKTKGYRKVEKLERSTKELDDLTDTFNLMMQRLSEQEEKEQSFIANASHELKTPITVIHSYSKMLKRFGKQKPELLDEGLDVIHEESKRMKSLADQMLQITSFQQKKQQSEIEIFDVTQVLRQLSKKLTLAYERKIVVNGKETSKYIKTNKEQLIQLFTIFIDNAMKYSDEVIVIQIHSVNRAIKIQISDKGEGIPEESLNKIFDRFYRVDKARTRQNGGSGLGLYIAKEIAQKNQVDISMASTVGEGTTITLNIKEHVIE</sequence>
<dbReference type="CDD" id="cd00082">
    <property type="entry name" value="HisKA"/>
    <property type="match status" value="1"/>
</dbReference>
<keyword evidence="11 14" id="KW-1133">Transmembrane helix</keyword>
<evidence type="ECO:0000256" key="6">
    <source>
        <dbReference type="ARBA" id="ARBA00022679"/>
    </source>
</evidence>
<dbReference type="InterPro" id="IPR050398">
    <property type="entry name" value="HssS/ArlS-like"/>
</dbReference>
<dbReference type="PANTHER" id="PTHR45528:SF1">
    <property type="entry name" value="SENSOR HISTIDINE KINASE CPXA"/>
    <property type="match status" value="1"/>
</dbReference>
<dbReference type="SMART" id="SM00388">
    <property type="entry name" value="HisKA"/>
    <property type="match status" value="1"/>
</dbReference>
<dbReference type="GO" id="GO:0005886">
    <property type="term" value="C:plasma membrane"/>
    <property type="evidence" value="ECO:0007669"/>
    <property type="project" value="UniProtKB-SubCell"/>
</dbReference>
<dbReference type="InterPro" id="IPR003660">
    <property type="entry name" value="HAMP_dom"/>
</dbReference>
<organism evidence="18 19">
    <name type="scientific">Staphylococcus muscae</name>
    <dbReference type="NCBI Taxonomy" id="1294"/>
    <lineage>
        <taxon>Bacteria</taxon>
        <taxon>Bacillati</taxon>
        <taxon>Bacillota</taxon>
        <taxon>Bacilli</taxon>
        <taxon>Bacillales</taxon>
        <taxon>Staphylococcaceae</taxon>
        <taxon>Staphylococcus</taxon>
    </lineage>
</organism>
<evidence type="ECO:0000256" key="7">
    <source>
        <dbReference type="ARBA" id="ARBA00022692"/>
    </source>
</evidence>
<evidence type="ECO:0000256" key="12">
    <source>
        <dbReference type="ARBA" id="ARBA00023012"/>
    </source>
</evidence>
<evidence type="ECO:0000313" key="19">
    <source>
        <dbReference type="Proteomes" id="UP000243706"/>
    </source>
</evidence>
<dbReference type="PROSITE" id="PS50109">
    <property type="entry name" value="HIS_KIN"/>
    <property type="match status" value="1"/>
</dbReference>
<dbReference type="InterPro" id="IPR036097">
    <property type="entry name" value="HisK_dim/P_sf"/>
</dbReference>